<name>A0ABZ1D2H4_9TREE</name>
<feature type="region of interest" description="Disordered" evidence="9">
    <location>
        <begin position="329"/>
        <end position="363"/>
    </location>
</feature>
<feature type="region of interest" description="Disordered" evidence="9">
    <location>
        <begin position="294"/>
        <end position="314"/>
    </location>
</feature>
<proteinExistence type="inferred from homology"/>
<evidence type="ECO:0000313" key="10">
    <source>
        <dbReference type="EMBL" id="WRT68229.1"/>
    </source>
</evidence>
<dbReference type="Proteomes" id="UP001329825">
    <property type="component" value="Chromosome 7"/>
</dbReference>
<keyword evidence="7" id="KW-0819">tRNA processing</keyword>
<evidence type="ECO:0000256" key="7">
    <source>
        <dbReference type="ARBA" id="ARBA00022694"/>
    </source>
</evidence>
<evidence type="ECO:0000256" key="8">
    <source>
        <dbReference type="ARBA" id="ARBA00023242"/>
    </source>
</evidence>
<evidence type="ECO:0000313" key="11">
    <source>
        <dbReference type="Proteomes" id="UP001329825"/>
    </source>
</evidence>
<evidence type="ECO:0000256" key="1">
    <source>
        <dbReference type="ARBA" id="ARBA00004123"/>
    </source>
</evidence>
<gene>
    <name evidence="10" type="ORF">IL334_005205</name>
</gene>
<accession>A0ABZ1D2H4</accession>
<evidence type="ECO:0000256" key="2">
    <source>
        <dbReference type="ARBA" id="ARBA00004496"/>
    </source>
</evidence>
<evidence type="ECO:0000256" key="5">
    <source>
        <dbReference type="ARBA" id="ARBA00020264"/>
    </source>
</evidence>
<sequence>MPPRNSADSGVLLDGVLNNTQVPHQSLCVINDGTTFSGLPIFKDILRRAIRRGEEVTLISILHSPEDLLPSDTSSSSSAKIKVIDLSGSVQGYSTEEDIGTMKDKILSTYTSGQIFIDALDILAEDYSSSAVLSLTRSILNVIKKSKAPSRLILLLPPSSIIHSALIPPSFNSTITLLTPHQPSLVQHLSKSYLSPISITPSPNLWMILENATKRSISSDLAYKGEEGIEADPNWLTNGGNAIIQVLVRKATGGIKGISRSLEAAKCSTGDIDTRSELEVIELEDIINLNPITNPTNTISPMENGDNKPIQNHSELDLPFNLSLTDDQRRKRAEVPLPYAHEGEGASGDLIWEDEEETDDEEI</sequence>
<reference evidence="10 11" key="1">
    <citation type="submission" date="2024-01" db="EMBL/GenBank/DDBJ databases">
        <title>Comparative genomics of Cryptococcus and Kwoniella reveals pathogenesis evolution and contrasting modes of karyotype evolution via chromosome fusion or intercentromeric recombination.</title>
        <authorList>
            <person name="Coelho M.A."/>
            <person name="David-Palma M."/>
            <person name="Shea T."/>
            <person name="Bowers K."/>
            <person name="McGinley-Smith S."/>
            <person name="Mohammad A.W."/>
            <person name="Gnirke A."/>
            <person name="Yurkov A.M."/>
            <person name="Nowrousian M."/>
            <person name="Sun S."/>
            <person name="Cuomo C.A."/>
            <person name="Heitman J."/>
        </authorList>
    </citation>
    <scope>NUCLEOTIDE SEQUENCE [LARGE SCALE GENOMIC DNA]</scope>
    <source>
        <strain evidence="10">CBS 11374</strain>
    </source>
</reference>
<dbReference type="InterPro" id="IPR019519">
    <property type="entry name" value="Elp5"/>
</dbReference>
<dbReference type="PANTHER" id="PTHR15641:SF1">
    <property type="entry name" value="ELONGATOR COMPLEX PROTEIN 5"/>
    <property type="match status" value="1"/>
</dbReference>
<evidence type="ECO:0000256" key="9">
    <source>
        <dbReference type="SAM" id="MobiDB-lite"/>
    </source>
</evidence>
<comment type="similarity">
    <text evidence="4">Belongs to the ELP5 family.</text>
</comment>
<feature type="compositionally biased region" description="Acidic residues" evidence="9">
    <location>
        <begin position="351"/>
        <end position="363"/>
    </location>
</feature>
<dbReference type="Pfam" id="PF10483">
    <property type="entry name" value="Elong_Iki1"/>
    <property type="match status" value="1"/>
</dbReference>
<evidence type="ECO:0000256" key="6">
    <source>
        <dbReference type="ARBA" id="ARBA00022490"/>
    </source>
</evidence>
<dbReference type="PANTHER" id="PTHR15641">
    <property type="entry name" value="ELONGATOR COMPLEX PROTEIN 5"/>
    <property type="match status" value="1"/>
</dbReference>
<keyword evidence="6" id="KW-0963">Cytoplasm</keyword>
<keyword evidence="11" id="KW-1185">Reference proteome</keyword>
<evidence type="ECO:0000256" key="3">
    <source>
        <dbReference type="ARBA" id="ARBA00005043"/>
    </source>
</evidence>
<keyword evidence="8" id="KW-0539">Nucleus</keyword>
<dbReference type="EMBL" id="CP141887">
    <property type="protein sequence ID" value="WRT68229.1"/>
    <property type="molecule type" value="Genomic_DNA"/>
</dbReference>
<comment type="subcellular location">
    <subcellularLocation>
        <location evidence="2">Cytoplasm</location>
    </subcellularLocation>
    <subcellularLocation>
        <location evidence="1">Nucleus</location>
    </subcellularLocation>
</comment>
<comment type="pathway">
    <text evidence="3">tRNA modification; 5-methoxycarbonylmethyl-2-thiouridine-tRNA biosynthesis.</text>
</comment>
<dbReference type="GeneID" id="87957336"/>
<dbReference type="RefSeq" id="XP_062792969.1">
    <property type="nucleotide sequence ID" value="XM_062936918.1"/>
</dbReference>
<protein>
    <recommendedName>
        <fullName evidence="5">Elongator complex protein 5</fullName>
    </recommendedName>
</protein>
<organism evidence="10 11">
    <name type="scientific">Kwoniella shivajii</name>
    <dbReference type="NCBI Taxonomy" id="564305"/>
    <lineage>
        <taxon>Eukaryota</taxon>
        <taxon>Fungi</taxon>
        <taxon>Dikarya</taxon>
        <taxon>Basidiomycota</taxon>
        <taxon>Agaricomycotina</taxon>
        <taxon>Tremellomycetes</taxon>
        <taxon>Tremellales</taxon>
        <taxon>Cryptococcaceae</taxon>
        <taxon>Kwoniella</taxon>
    </lineage>
</organism>
<evidence type="ECO:0000256" key="4">
    <source>
        <dbReference type="ARBA" id="ARBA00009567"/>
    </source>
</evidence>